<dbReference type="PROSITE" id="PS50088">
    <property type="entry name" value="ANK_REPEAT"/>
    <property type="match status" value="1"/>
</dbReference>
<dbReference type="Gene3D" id="1.25.40.20">
    <property type="entry name" value="Ankyrin repeat-containing domain"/>
    <property type="match status" value="1"/>
</dbReference>
<dbReference type="EC" id="3.1.1.73" evidence="1"/>
<evidence type="ECO:0000256" key="10">
    <source>
        <dbReference type="SAM" id="MobiDB-lite"/>
    </source>
</evidence>
<feature type="signal peptide" evidence="11">
    <location>
        <begin position="1"/>
        <end position="19"/>
    </location>
</feature>
<evidence type="ECO:0000256" key="9">
    <source>
        <dbReference type="PROSITE-ProRule" id="PRU00023"/>
    </source>
</evidence>
<keyword evidence="4 11" id="KW-0732">Signal</keyword>
<dbReference type="InterPro" id="IPR051299">
    <property type="entry name" value="AB_hydrolase_lip/est"/>
</dbReference>
<evidence type="ECO:0000256" key="6">
    <source>
        <dbReference type="ARBA" id="ARBA00034075"/>
    </source>
</evidence>
<dbReference type="SUPFAM" id="SSF48403">
    <property type="entry name" value="Ankyrin repeat"/>
    <property type="match status" value="1"/>
</dbReference>
<dbReference type="Pfam" id="PF03893">
    <property type="entry name" value="Lipase3_N"/>
    <property type="match status" value="1"/>
</dbReference>
<keyword evidence="5" id="KW-0378">Hydrolase</keyword>
<comment type="catalytic activity">
    <reaction evidence="6">
        <text>feruloyl-polysaccharide + H2O = ferulate + polysaccharide.</text>
        <dbReference type="EC" id="3.1.1.73"/>
    </reaction>
</comment>
<dbReference type="InterPro" id="IPR010730">
    <property type="entry name" value="HET"/>
</dbReference>
<keyword evidence="3" id="KW-0858">Xylan degradation</keyword>
<feature type="domain" description="Mono-/di-acylglycerol lipase N-terminal" evidence="13">
    <location>
        <begin position="13"/>
        <end position="73"/>
    </location>
</feature>
<dbReference type="CDD" id="cd00519">
    <property type="entry name" value="Lipase_3"/>
    <property type="match status" value="1"/>
</dbReference>
<keyword evidence="3" id="KW-0119">Carbohydrate metabolism</keyword>
<protein>
    <recommendedName>
        <fullName evidence="1">feruloyl esterase</fullName>
        <ecNumber evidence="1">3.1.1.73</ecNumber>
    </recommendedName>
    <alternativeName>
        <fullName evidence="8">Ferulic acid esterase A</fullName>
    </alternativeName>
</protein>
<keyword evidence="2" id="KW-0719">Serine esterase</keyword>
<dbReference type="GO" id="GO:0045493">
    <property type="term" value="P:xylan catabolic process"/>
    <property type="evidence" value="ECO:0007669"/>
    <property type="project" value="UniProtKB-KW"/>
</dbReference>
<feature type="domain" description="Fungal lipase-type" evidence="12">
    <location>
        <begin position="103"/>
        <end position="235"/>
    </location>
</feature>
<accession>A0A5N6UMK2</accession>
<evidence type="ECO:0000256" key="7">
    <source>
        <dbReference type="ARBA" id="ARBA00037991"/>
    </source>
</evidence>
<feature type="chain" id="PRO_5024886617" description="feruloyl esterase" evidence="11">
    <location>
        <begin position="20"/>
        <end position="1060"/>
    </location>
</feature>
<dbReference type="PANTHER" id="PTHR46640:SF1">
    <property type="entry name" value="FUNGAL LIPASE-LIKE DOMAIN-CONTAINING PROTEIN-RELATED"/>
    <property type="match status" value="1"/>
</dbReference>
<dbReference type="Proteomes" id="UP000326950">
    <property type="component" value="Unassembled WGS sequence"/>
</dbReference>
<evidence type="ECO:0000256" key="5">
    <source>
        <dbReference type="ARBA" id="ARBA00022801"/>
    </source>
</evidence>
<dbReference type="Pfam" id="PF01764">
    <property type="entry name" value="Lipase_3"/>
    <property type="match status" value="1"/>
</dbReference>
<proteinExistence type="inferred from homology"/>
<dbReference type="GO" id="GO:0030600">
    <property type="term" value="F:feruloyl esterase activity"/>
    <property type="evidence" value="ECO:0007669"/>
    <property type="project" value="UniProtKB-EC"/>
</dbReference>
<feature type="domain" description="Heterokaryon incompatibility" evidence="14">
    <location>
        <begin position="557"/>
        <end position="657"/>
    </location>
</feature>
<dbReference type="GO" id="GO:0016042">
    <property type="term" value="P:lipid catabolic process"/>
    <property type="evidence" value="ECO:0007669"/>
    <property type="project" value="InterPro"/>
</dbReference>
<sequence length="1060" mass="119177">MFSLARFGTVAGLFLLAQAAPAPLRRDVSSSLLNNLDLFAQYSAAAYCSENLNSTGTKLTCSVGNCPLVESASTNTLDEFDESSSYGNPAGYLAADETNKLLVLSFRGSSDLANWVANLNFGLEDASDLCSGCEVHSGFWKAWSEIADTITSKVESALSDHSDYSLVLTGHSYGAALAALAATALRNAGHSVQLYNYGQPRLGNEALATYITDQNKGANYRVTHTNDIVPKLPPTLLGYHHFSPEYYISSADEATVTTADVTEVTGIDATGGNDGTDGTSIDAHRWYFIYISQCSYLHRSSSMSDTLLVPSLRGPFWQLPKIERASASRIFYPNLTARGPNIHSMKVRTLEYDPLPTPTSIRVVSLLHGESDITVFGVPLIPLSIQVVDLNENPRFQALSYTWGSPFAPDHERSKDYGPKNKFPVAINGQISYLTRNLFEFLQRLKTQELYVDRRTKPYNKTRLIEAAEAGNANDVYFWMARGADLAAQDMFGETALHYAAENGYFEVVKILVEAGSDLHRRDSAKRTPLDCARMRKRRKYAEVIEYLERPDINHIDDIAERNAQVAIMSMIYTKSSGVFVWLGVDDESTMRAFEATHLPSQKGMDMWYNDVLNNHVMEDPETRVAKQGSDEAALKYQAVVNLFRRSWFQRVWIIQEIALAKEIRIFCGRVEFEYHKLFMLFHNPNFTSRVNSRSLAQALELARWRGIGGSELSTLTDIRLRTSKHVFERTVIDEYVKNKDIMLVSTWEHKLNLSLLASKVWMVADYSKTTSEVFIEFAKIFMQGAADEPLQTWHTGECEVFECLEGLSFVQESPDISRSFDGQGLPSWIPNFTAPLITTRLWSPRFRAGVSPDTPAVILSDDDTHTLRLNGACYDEIVSVEPQIGTLTATDFHPPSWLKLISSLEETYLPTGENRVEALWRTLMTNKLSSTVDNPVHDARSSFRYFMLKALWSLTHTSDEDTITNLNLVRETDDNNTLPTWEEIQQYGEKDEVEKPRGIVRIDDRDFDQTFVYFYRGRLLYRTKRGYLGLGPWSVQPGDEHATSCPATAKTQSEESSRP</sequence>
<dbReference type="Pfam" id="PF12796">
    <property type="entry name" value="Ank_2"/>
    <property type="match status" value="1"/>
</dbReference>
<reference evidence="15 16" key="1">
    <citation type="submission" date="2019-04" db="EMBL/GenBank/DDBJ databases">
        <title>Friends and foes A comparative genomics study of 23 Aspergillus species from section Flavi.</title>
        <authorList>
            <consortium name="DOE Joint Genome Institute"/>
            <person name="Kjaerbolling I."/>
            <person name="Vesth T."/>
            <person name="Frisvad J.C."/>
            <person name="Nybo J.L."/>
            <person name="Theobald S."/>
            <person name="Kildgaard S."/>
            <person name="Isbrandt T."/>
            <person name="Kuo A."/>
            <person name="Sato A."/>
            <person name="Lyhne E.K."/>
            <person name="Kogle M.E."/>
            <person name="Wiebenga A."/>
            <person name="Kun R.S."/>
            <person name="Lubbers R.J."/>
            <person name="Makela M.R."/>
            <person name="Barry K."/>
            <person name="Chovatia M."/>
            <person name="Clum A."/>
            <person name="Daum C."/>
            <person name="Haridas S."/>
            <person name="He G."/>
            <person name="LaButti K."/>
            <person name="Lipzen A."/>
            <person name="Mondo S."/>
            <person name="Riley R."/>
            <person name="Salamov A."/>
            <person name="Simmons B.A."/>
            <person name="Magnuson J.K."/>
            <person name="Henrissat B."/>
            <person name="Mortensen U.H."/>
            <person name="Larsen T.O."/>
            <person name="Devries R.P."/>
            <person name="Grigoriev I.V."/>
            <person name="Machida M."/>
            <person name="Baker S.E."/>
            <person name="Andersen M.R."/>
        </authorList>
    </citation>
    <scope>NUCLEOTIDE SEQUENCE [LARGE SCALE GENOMIC DNA]</scope>
    <source>
        <strain evidence="15 16">CBS 117626</strain>
    </source>
</reference>
<evidence type="ECO:0000256" key="8">
    <source>
        <dbReference type="ARBA" id="ARBA00041313"/>
    </source>
</evidence>
<dbReference type="Pfam" id="PF06985">
    <property type="entry name" value="HET"/>
    <property type="match status" value="1"/>
</dbReference>
<keyword evidence="3" id="KW-0624">Polysaccharide degradation</keyword>
<dbReference type="InterPro" id="IPR036770">
    <property type="entry name" value="Ankyrin_rpt-contain_sf"/>
</dbReference>
<keyword evidence="16" id="KW-1185">Reference proteome</keyword>
<dbReference type="EMBL" id="ML738667">
    <property type="protein sequence ID" value="KAE8159859.1"/>
    <property type="molecule type" value="Genomic_DNA"/>
</dbReference>
<dbReference type="InterPro" id="IPR002110">
    <property type="entry name" value="Ankyrin_rpt"/>
</dbReference>
<dbReference type="InterPro" id="IPR002921">
    <property type="entry name" value="Fungal_lipase-type"/>
</dbReference>
<evidence type="ECO:0000256" key="4">
    <source>
        <dbReference type="ARBA" id="ARBA00022729"/>
    </source>
</evidence>
<evidence type="ECO:0000259" key="14">
    <source>
        <dbReference type="Pfam" id="PF06985"/>
    </source>
</evidence>
<evidence type="ECO:0000256" key="1">
    <source>
        <dbReference type="ARBA" id="ARBA00013091"/>
    </source>
</evidence>
<feature type="repeat" description="ANK" evidence="9">
    <location>
        <begin position="492"/>
        <end position="524"/>
    </location>
</feature>
<name>A0A5N6UMK2_ASPTM</name>
<feature type="region of interest" description="Disordered" evidence="10">
    <location>
        <begin position="1039"/>
        <end position="1060"/>
    </location>
</feature>
<dbReference type="OrthoDB" id="2157530at2759"/>
<comment type="similarity">
    <text evidence="7">Belongs to the AB hydrolase superfamily. FaeA family.</text>
</comment>
<dbReference type="InterPro" id="IPR029058">
    <property type="entry name" value="AB_hydrolase_fold"/>
</dbReference>
<dbReference type="Gene3D" id="3.40.50.1820">
    <property type="entry name" value="alpha/beta hydrolase"/>
    <property type="match status" value="1"/>
</dbReference>
<evidence type="ECO:0000256" key="3">
    <source>
        <dbReference type="ARBA" id="ARBA00022651"/>
    </source>
</evidence>
<dbReference type="InterPro" id="IPR005592">
    <property type="entry name" value="Mono/diacylglycerol_lipase_N"/>
</dbReference>
<evidence type="ECO:0000256" key="2">
    <source>
        <dbReference type="ARBA" id="ARBA00022487"/>
    </source>
</evidence>
<evidence type="ECO:0000259" key="13">
    <source>
        <dbReference type="Pfam" id="PF03893"/>
    </source>
</evidence>
<keyword evidence="9" id="KW-0040">ANK repeat</keyword>
<evidence type="ECO:0000313" key="15">
    <source>
        <dbReference type="EMBL" id="KAE8159859.1"/>
    </source>
</evidence>
<gene>
    <name evidence="15" type="ORF">BDV40DRAFT_314369</name>
</gene>
<dbReference type="PANTHER" id="PTHR46640">
    <property type="entry name" value="TRIACYLGLYCEROL LIPASE, PUTATIVE (AFU_ORTHOLOGUE AFUA_6G06510)-RELATED"/>
    <property type="match status" value="1"/>
</dbReference>
<organism evidence="15 16">
    <name type="scientific">Aspergillus tamarii</name>
    <dbReference type="NCBI Taxonomy" id="41984"/>
    <lineage>
        <taxon>Eukaryota</taxon>
        <taxon>Fungi</taxon>
        <taxon>Dikarya</taxon>
        <taxon>Ascomycota</taxon>
        <taxon>Pezizomycotina</taxon>
        <taxon>Eurotiomycetes</taxon>
        <taxon>Eurotiomycetidae</taxon>
        <taxon>Eurotiales</taxon>
        <taxon>Aspergillaceae</taxon>
        <taxon>Aspergillus</taxon>
        <taxon>Aspergillus subgen. Circumdati</taxon>
    </lineage>
</organism>
<evidence type="ECO:0000313" key="16">
    <source>
        <dbReference type="Proteomes" id="UP000326950"/>
    </source>
</evidence>
<evidence type="ECO:0000256" key="11">
    <source>
        <dbReference type="SAM" id="SignalP"/>
    </source>
</evidence>
<dbReference type="AlphaFoldDB" id="A0A5N6UMK2"/>
<dbReference type="SMART" id="SM00248">
    <property type="entry name" value="ANK"/>
    <property type="match status" value="2"/>
</dbReference>
<dbReference type="SUPFAM" id="SSF53474">
    <property type="entry name" value="alpha/beta-Hydrolases"/>
    <property type="match status" value="1"/>
</dbReference>
<dbReference type="PROSITE" id="PS50297">
    <property type="entry name" value="ANK_REP_REGION"/>
    <property type="match status" value="1"/>
</dbReference>
<evidence type="ECO:0000259" key="12">
    <source>
        <dbReference type="Pfam" id="PF01764"/>
    </source>
</evidence>